<dbReference type="InterPro" id="IPR036388">
    <property type="entry name" value="WH-like_DNA-bd_sf"/>
</dbReference>
<dbReference type="Gene3D" id="1.10.10.10">
    <property type="entry name" value="Winged helix-like DNA-binding domain superfamily/Winged helix DNA-binding domain"/>
    <property type="match status" value="1"/>
</dbReference>
<dbReference type="CDD" id="cd00383">
    <property type="entry name" value="trans_reg_C"/>
    <property type="match status" value="1"/>
</dbReference>
<reference evidence="10" key="1">
    <citation type="journal article" date="2021" name="PeerJ">
        <title>Extensive microbial diversity within the chicken gut microbiome revealed by metagenomics and culture.</title>
        <authorList>
            <person name="Gilroy R."/>
            <person name="Ravi A."/>
            <person name="Getino M."/>
            <person name="Pursley I."/>
            <person name="Horton D.L."/>
            <person name="Alikhan N.F."/>
            <person name="Baker D."/>
            <person name="Gharbi K."/>
            <person name="Hall N."/>
            <person name="Watson M."/>
            <person name="Adriaenssens E.M."/>
            <person name="Foster-Nyarko E."/>
            <person name="Jarju S."/>
            <person name="Secka A."/>
            <person name="Antonio M."/>
            <person name="Oren A."/>
            <person name="Chaudhuri R.R."/>
            <person name="La Ragione R."/>
            <person name="Hildebrand F."/>
            <person name="Pallen M.J."/>
        </authorList>
    </citation>
    <scope>NUCLEOTIDE SEQUENCE</scope>
    <source>
        <strain evidence="10">CHK195-9823</strain>
    </source>
</reference>
<dbReference type="GO" id="GO:0032993">
    <property type="term" value="C:protein-DNA complex"/>
    <property type="evidence" value="ECO:0007669"/>
    <property type="project" value="TreeGrafter"/>
</dbReference>
<evidence type="ECO:0000256" key="7">
    <source>
        <dbReference type="PROSITE-ProRule" id="PRU01091"/>
    </source>
</evidence>
<dbReference type="GO" id="GO:0005829">
    <property type="term" value="C:cytosol"/>
    <property type="evidence" value="ECO:0007669"/>
    <property type="project" value="TreeGrafter"/>
</dbReference>
<dbReference type="SUPFAM" id="SSF52172">
    <property type="entry name" value="CheY-like"/>
    <property type="match status" value="1"/>
</dbReference>
<dbReference type="InterPro" id="IPR011006">
    <property type="entry name" value="CheY-like_superfamily"/>
</dbReference>
<comment type="function">
    <text evidence="5">May play the central regulatory role in sporulation. It may be an element of the effector pathway responsible for the activation of sporulation genes in response to nutritional stress. Spo0A may act in concert with spo0H (a sigma factor) to control the expression of some genes that are critical to the sporulation process.</text>
</comment>
<dbReference type="Pfam" id="PF00486">
    <property type="entry name" value="Trans_reg_C"/>
    <property type="match status" value="1"/>
</dbReference>
<feature type="DNA-binding region" description="OmpR/PhoB-type" evidence="7">
    <location>
        <begin position="125"/>
        <end position="222"/>
    </location>
</feature>
<feature type="domain" description="Response regulatory" evidence="8">
    <location>
        <begin position="3"/>
        <end position="116"/>
    </location>
</feature>
<evidence type="ECO:0000256" key="3">
    <source>
        <dbReference type="ARBA" id="ARBA00023125"/>
    </source>
</evidence>
<dbReference type="PANTHER" id="PTHR48111:SF43">
    <property type="entry name" value="STAGE 0 SPORULATION PROTEIN A HOMOLOG"/>
    <property type="match status" value="1"/>
</dbReference>
<keyword evidence="4" id="KW-0804">Transcription</keyword>
<evidence type="ECO:0000256" key="1">
    <source>
        <dbReference type="ARBA" id="ARBA00018672"/>
    </source>
</evidence>
<feature type="domain" description="OmpR/PhoB-type" evidence="9">
    <location>
        <begin position="125"/>
        <end position="222"/>
    </location>
</feature>
<evidence type="ECO:0000259" key="8">
    <source>
        <dbReference type="PROSITE" id="PS50110"/>
    </source>
</evidence>
<dbReference type="PANTHER" id="PTHR48111">
    <property type="entry name" value="REGULATOR OF RPOS"/>
    <property type="match status" value="1"/>
</dbReference>
<name>A0A9D1TEX4_9FIRM</name>
<dbReference type="SMART" id="SM00862">
    <property type="entry name" value="Trans_reg_C"/>
    <property type="match status" value="1"/>
</dbReference>
<dbReference type="InterPro" id="IPR001867">
    <property type="entry name" value="OmpR/PhoB-type_DNA-bd"/>
</dbReference>
<dbReference type="PROSITE" id="PS51755">
    <property type="entry name" value="OMPR_PHOB"/>
    <property type="match status" value="1"/>
</dbReference>
<dbReference type="GO" id="GO:0006355">
    <property type="term" value="P:regulation of DNA-templated transcription"/>
    <property type="evidence" value="ECO:0007669"/>
    <property type="project" value="InterPro"/>
</dbReference>
<sequence>MKKIAVVEDDKVLRQALESLLKENGYETFCLEKYDKAEDEILCAEPDLVLLDILLPGTNGQEILRNLRQKSQVPVIMVTSREGDMDQILAMSYGADDYITKPYNPTLLLLKMEALFRRIQPGAPQEEVEYRGILLNLLRSTMTYQGEERVLSKNEFSILYYLIKNQGRIVSRDELMDHLWDCNDFIDDNTLTVNINRLRKKLEEAGIQGAIQTRRGQGYLLL</sequence>
<dbReference type="Gene3D" id="6.10.250.690">
    <property type="match status" value="1"/>
</dbReference>
<dbReference type="InterPro" id="IPR001789">
    <property type="entry name" value="Sig_transdc_resp-reg_receiver"/>
</dbReference>
<gene>
    <name evidence="10" type="ORF">H9747_00255</name>
</gene>
<evidence type="ECO:0000256" key="6">
    <source>
        <dbReference type="PROSITE-ProRule" id="PRU00169"/>
    </source>
</evidence>
<keyword evidence="2" id="KW-0805">Transcription regulation</keyword>
<evidence type="ECO:0000313" key="10">
    <source>
        <dbReference type="EMBL" id="HIV37426.1"/>
    </source>
</evidence>
<protein>
    <recommendedName>
        <fullName evidence="1">Stage 0 sporulation protein A homolog</fullName>
    </recommendedName>
</protein>
<dbReference type="Proteomes" id="UP000886814">
    <property type="component" value="Unassembled WGS sequence"/>
</dbReference>
<dbReference type="Gene3D" id="3.40.50.2300">
    <property type="match status" value="1"/>
</dbReference>
<dbReference type="GO" id="GO:0000156">
    <property type="term" value="F:phosphorelay response regulator activity"/>
    <property type="evidence" value="ECO:0007669"/>
    <property type="project" value="TreeGrafter"/>
</dbReference>
<keyword evidence="6" id="KW-0597">Phosphoprotein</keyword>
<feature type="modified residue" description="4-aspartylphosphate" evidence="6">
    <location>
        <position position="52"/>
    </location>
</feature>
<keyword evidence="3 7" id="KW-0238">DNA-binding</keyword>
<organism evidence="10 11">
    <name type="scientific">Candidatus Blautia stercorigallinarum</name>
    <dbReference type="NCBI Taxonomy" id="2838501"/>
    <lineage>
        <taxon>Bacteria</taxon>
        <taxon>Bacillati</taxon>
        <taxon>Bacillota</taxon>
        <taxon>Clostridia</taxon>
        <taxon>Lachnospirales</taxon>
        <taxon>Lachnospiraceae</taxon>
        <taxon>Blautia</taxon>
    </lineage>
</organism>
<dbReference type="AlphaFoldDB" id="A0A9D1TEX4"/>
<dbReference type="PROSITE" id="PS50110">
    <property type="entry name" value="RESPONSE_REGULATORY"/>
    <property type="match status" value="1"/>
</dbReference>
<evidence type="ECO:0000256" key="2">
    <source>
        <dbReference type="ARBA" id="ARBA00023015"/>
    </source>
</evidence>
<dbReference type="SMART" id="SM00448">
    <property type="entry name" value="REC"/>
    <property type="match status" value="1"/>
</dbReference>
<evidence type="ECO:0000256" key="5">
    <source>
        <dbReference type="ARBA" id="ARBA00024867"/>
    </source>
</evidence>
<reference evidence="10" key="2">
    <citation type="submission" date="2021-04" db="EMBL/GenBank/DDBJ databases">
        <authorList>
            <person name="Gilroy R."/>
        </authorList>
    </citation>
    <scope>NUCLEOTIDE SEQUENCE</scope>
    <source>
        <strain evidence="10">CHK195-9823</strain>
    </source>
</reference>
<dbReference type="EMBL" id="DXIQ01000003">
    <property type="protein sequence ID" value="HIV37426.1"/>
    <property type="molecule type" value="Genomic_DNA"/>
</dbReference>
<accession>A0A9D1TEX4</accession>
<dbReference type="InterPro" id="IPR039420">
    <property type="entry name" value="WalR-like"/>
</dbReference>
<dbReference type="GO" id="GO:0000976">
    <property type="term" value="F:transcription cis-regulatory region binding"/>
    <property type="evidence" value="ECO:0007669"/>
    <property type="project" value="TreeGrafter"/>
</dbReference>
<evidence type="ECO:0000313" key="11">
    <source>
        <dbReference type="Proteomes" id="UP000886814"/>
    </source>
</evidence>
<dbReference type="Pfam" id="PF00072">
    <property type="entry name" value="Response_reg"/>
    <property type="match status" value="1"/>
</dbReference>
<proteinExistence type="predicted"/>
<comment type="caution">
    <text evidence="10">The sequence shown here is derived from an EMBL/GenBank/DDBJ whole genome shotgun (WGS) entry which is preliminary data.</text>
</comment>
<evidence type="ECO:0000259" key="9">
    <source>
        <dbReference type="PROSITE" id="PS51755"/>
    </source>
</evidence>
<evidence type="ECO:0000256" key="4">
    <source>
        <dbReference type="ARBA" id="ARBA00023163"/>
    </source>
</evidence>